<dbReference type="InterPro" id="IPR046960">
    <property type="entry name" value="PPR_At4g14850-like_plant"/>
</dbReference>
<proteinExistence type="inferred from homology"/>
<feature type="repeat" description="PPR" evidence="4">
    <location>
        <begin position="718"/>
        <end position="752"/>
    </location>
</feature>
<dbReference type="PANTHER" id="PTHR47926:SF542">
    <property type="entry name" value="PENTATRICOPEPTIDE REPEAT-CONTAINING PROTEIN"/>
    <property type="match status" value="1"/>
</dbReference>
<feature type="repeat" description="PPR" evidence="4">
    <location>
        <begin position="585"/>
        <end position="615"/>
    </location>
</feature>
<dbReference type="InterPro" id="IPR046848">
    <property type="entry name" value="E_motif"/>
</dbReference>
<dbReference type="InterPro" id="IPR011990">
    <property type="entry name" value="TPR-like_helical_dom_sf"/>
</dbReference>
<dbReference type="FunFam" id="1.25.40.10:FF:000144">
    <property type="entry name" value="Pentatricopeptide repeat-containing protein, mitochondrial"/>
    <property type="match status" value="1"/>
</dbReference>
<keyword evidence="7" id="KW-1185">Reference proteome</keyword>
<dbReference type="SMART" id="SM00751">
    <property type="entry name" value="BSD"/>
    <property type="match status" value="1"/>
</dbReference>
<dbReference type="OrthoDB" id="1877836at2759"/>
<evidence type="ECO:0000256" key="2">
    <source>
        <dbReference type="ARBA" id="ARBA00022737"/>
    </source>
</evidence>
<comment type="similarity">
    <text evidence="1">Belongs to the PPR family. PCMP-H subfamily.</text>
</comment>
<feature type="repeat" description="PPR" evidence="4">
    <location>
        <begin position="616"/>
        <end position="650"/>
    </location>
</feature>
<dbReference type="PROSITE" id="PS50858">
    <property type="entry name" value="BSD"/>
    <property type="match status" value="1"/>
</dbReference>
<dbReference type="GO" id="GO:0008270">
    <property type="term" value="F:zinc ion binding"/>
    <property type="evidence" value="ECO:0007669"/>
    <property type="project" value="InterPro"/>
</dbReference>
<dbReference type="PANTHER" id="PTHR47926">
    <property type="entry name" value="PENTATRICOPEPTIDE REPEAT-CONTAINING PROTEIN"/>
    <property type="match status" value="1"/>
</dbReference>
<gene>
    <name evidence="6" type="ORF">EZV62_025173</name>
</gene>
<keyword evidence="2" id="KW-0677">Repeat</keyword>
<accession>A0A5C7GX30</accession>
<dbReference type="Pfam" id="PF01535">
    <property type="entry name" value="PPR"/>
    <property type="match status" value="3"/>
</dbReference>
<dbReference type="FunFam" id="1.25.40.10:FF:000285">
    <property type="entry name" value="Pentatricopeptide repeat-containing protein, chloroplastic"/>
    <property type="match status" value="1"/>
</dbReference>
<dbReference type="EMBL" id="VAHF01000012">
    <property type="protein sequence ID" value="TXG49298.1"/>
    <property type="molecule type" value="Genomic_DNA"/>
</dbReference>
<dbReference type="Pfam" id="PF13041">
    <property type="entry name" value="PPR_2"/>
    <property type="match status" value="2"/>
</dbReference>
<evidence type="ECO:0000313" key="7">
    <source>
        <dbReference type="Proteomes" id="UP000323000"/>
    </source>
</evidence>
<name>A0A5C7GX30_9ROSI</name>
<dbReference type="InterPro" id="IPR035925">
    <property type="entry name" value="BSD_dom_sf"/>
</dbReference>
<dbReference type="GO" id="GO:0009451">
    <property type="term" value="P:RNA modification"/>
    <property type="evidence" value="ECO:0007669"/>
    <property type="project" value="InterPro"/>
</dbReference>
<dbReference type="FunFam" id="1.25.40.10:FF:000488">
    <property type="entry name" value="Pentatricopeptide repeat-containing protein, mitochondrial"/>
    <property type="match status" value="1"/>
</dbReference>
<evidence type="ECO:0000256" key="4">
    <source>
        <dbReference type="PROSITE-ProRule" id="PRU00708"/>
    </source>
</evidence>
<dbReference type="InterPro" id="IPR005607">
    <property type="entry name" value="BSD_dom"/>
</dbReference>
<dbReference type="Proteomes" id="UP000323000">
    <property type="component" value="Chromosome 12"/>
</dbReference>
<dbReference type="Pfam" id="PF03909">
    <property type="entry name" value="BSD"/>
    <property type="match status" value="1"/>
</dbReference>
<dbReference type="Pfam" id="PF20431">
    <property type="entry name" value="E_motif"/>
    <property type="match status" value="1"/>
</dbReference>
<dbReference type="InterPro" id="IPR032867">
    <property type="entry name" value="DYW_dom"/>
</dbReference>
<dbReference type="PROSITE" id="PS51375">
    <property type="entry name" value="PPR"/>
    <property type="match status" value="5"/>
</dbReference>
<dbReference type="NCBIfam" id="TIGR00756">
    <property type="entry name" value="PPR"/>
    <property type="match status" value="4"/>
</dbReference>
<sequence length="1126" mass="127286">MAYSYYVVLGTMQIGKVLEKSKDTSSVASEKAAAKHDEQLSAAEMQLRIKLLQEDSSLLQVNEIYSRSLDITKYFLYSELQKLHQQFVGGNILTEAEFWAARKKLLDNDSSRKSNQRVGFKSVMISDIRPLTDGQIFAEKPAVHRAFLNLVPKKMTEMEFWTKYCRAEYLNRTKNVHAAAAEAAEDEELALFLKEDDILATEFRKKIRLVDPTLDMEADEGDDYSHLPDHGIFRDGSKELNESQHDIYRRTLLQDLNRHAAVVLEGRTVDVEMEDNTRAVAEALALSKQGKEGADGNENEERLDRVSWSTTLEDLQPPHSLPLAPLSIKDARDYFDSQKANALKNSRDPSGKMESLGSLSTQEAYGSVRDAISEMKAMGVSFPIINPEVAQKVFNGLTHSISSIKYNHGKNPRESVLDRLPTAIKEKLLQHWTCIQELLKHFWSSYPITTPYLYAKVSRLKDAMSNIYRQLEEMKASLQSDLRHQVSFLVCPMQQALDAAIQHHDADLQKRSAKSGYTTKICYTHYNLHYNSLSAIANAASQIQQDGIFDISNLHSILQLCARERETIQGKACHAKIIHIPLKADCLTSNMLINMYSKCGLVDNARKVFDEMPQRSIVSWNTMIGSYTKDGQTQQALALFMDMQRDGNFPFNEFTVSNVLCACSIKCNVFECKQLHGFAIKAAMDWNVFVGTALLDVYAKCGLIKEASMVFECMPERSDVTWSSMVAGFVQNELFEEALLLFRRAQVMRLEINQFMVSSVISACACLAVLIEGKQLHAVMSKTGLGSNLFVVASLTDMYAKCGSIGEAYALFSGIEGKNVVLWNVMISGFAKHAHSMEVMILFEKMQQAGFLPNEFTYVSVLSSCSHLGMVEKGKSYFNLMVKQHGIFPNVLHYSCMVDVLGRAGLIHEAYDLIVTMPFDATASMWGSLLASCRNYDNLKFAEIAAKQLFEMEPDNAGNHVLLSNIYAANRKWEEVARTRKLLKDSEARKEKGKSWIEIKDKVHTFMVGERRHPRIAEIYSKLEKLVDDLKDLGYEPRTEHDLHDVGDDVKEELLRHHSEKLAFTFALMCLSSGAPIRIMKNLRICGDCHSFMKIASKFTGREIIVRDVTRFHHFRNGCCSCGDFW</sequence>
<protein>
    <recommendedName>
        <fullName evidence="5">BSD domain-containing protein</fullName>
    </recommendedName>
</protein>
<dbReference type="GO" id="GO:0003723">
    <property type="term" value="F:RNA binding"/>
    <property type="evidence" value="ECO:0007669"/>
    <property type="project" value="InterPro"/>
</dbReference>
<dbReference type="FunFam" id="1.25.40.10:FF:000366">
    <property type="entry name" value="Pentatricopeptide (PPR) repeat-containing protein"/>
    <property type="match status" value="1"/>
</dbReference>
<dbReference type="Pfam" id="PF12854">
    <property type="entry name" value="PPR_1"/>
    <property type="match status" value="1"/>
</dbReference>
<comment type="caution">
    <text evidence="6">The sequence shown here is derived from an EMBL/GenBank/DDBJ whole genome shotgun (WGS) entry which is preliminary data.</text>
</comment>
<dbReference type="InterPro" id="IPR002885">
    <property type="entry name" value="PPR_rpt"/>
</dbReference>
<dbReference type="Pfam" id="PF14432">
    <property type="entry name" value="DYW_deaminase"/>
    <property type="match status" value="1"/>
</dbReference>
<feature type="domain" description="BSD" evidence="5">
    <location>
        <begin position="136"/>
        <end position="172"/>
    </location>
</feature>
<evidence type="ECO:0000256" key="3">
    <source>
        <dbReference type="ARBA" id="ARBA00022946"/>
    </source>
</evidence>
<evidence type="ECO:0000313" key="6">
    <source>
        <dbReference type="EMBL" id="TXG49298.1"/>
    </source>
</evidence>
<evidence type="ECO:0000256" key="1">
    <source>
        <dbReference type="ARBA" id="ARBA00006643"/>
    </source>
</evidence>
<dbReference type="SUPFAM" id="SSF140383">
    <property type="entry name" value="BSD domain-like"/>
    <property type="match status" value="2"/>
</dbReference>
<feature type="repeat" description="PPR" evidence="4">
    <location>
        <begin position="819"/>
        <end position="853"/>
    </location>
</feature>
<reference evidence="7" key="1">
    <citation type="journal article" date="2019" name="Gigascience">
        <title>De novo genome assembly of the endangered Acer yangbiense, a plant species with extremely small populations endemic to Yunnan Province, China.</title>
        <authorList>
            <person name="Yang J."/>
            <person name="Wariss H.M."/>
            <person name="Tao L."/>
            <person name="Zhang R."/>
            <person name="Yun Q."/>
            <person name="Hollingsworth P."/>
            <person name="Dao Z."/>
            <person name="Luo G."/>
            <person name="Guo H."/>
            <person name="Ma Y."/>
            <person name="Sun W."/>
        </authorList>
    </citation>
    <scope>NUCLEOTIDE SEQUENCE [LARGE SCALE GENOMIC DNA]</scope>
    <source>
        <strain evidence="7">cv. Malutang</strain>
    </source>
</reference>
<keyword evidence="3" id="KW-0809">Transit peptide</keyword>
<organism evidence="6 7">
    <name type="scientific">Acer yangbiense</name>
    <dbReference type="NCBI Taxonomy" id="1000413"/>
    <lineage>
        <taxon>Eukaryota</taxon>
        <taxon>Viridiplantae</taxon>
        <taxon>Streptophyta</taxon>
        <taxon>Embryophyta</taxon>
        <taxon>Tracheophyta</taxon>
        <taxon>Spermatophyta</taxon>
        <taxon>Magnoliopsida</taxon>
        <taxon>eudicotyledons</taxon>
        <taxon>Gunneridae</taxon>
        <taxon>Pentapetalae</taxon>
        <taxon>rosids</taxon>
        <taxon>malvids</taxon>
        <taxon>Sapindales</taxon>
        <taxon>Sapindaceae</taxon>
        <taxon>Hippocastanoideae</taxon>
        <taxon>Acereae</taxon>
        <taxon>Acer</taxon>
    </lineage>
</organism>
<dbReference type="Gene3D" id="1.25.40.10">
    <property type="entry name" value="Tetratricopeptide repeat domain"/>
    <property type="match status" value="3"/>
</dbReference>
<dbReference type="AlphaFoldDB" id="A0A5C7GX30"/>
<feature type="repeat" description="PPR" evidence="4">
    <location>
        <begin position="854"/>
        <end position="889"/>
    </location>
</feature>
<evidence type="ECO:0000259" key="5">
    <source>
        <dbReference type="PROSITE" id="PS50858"/>
    </source>
</evidence>